<reference evidence="4 6" key="1">
    <citation type="submission" date="2020-12" db="EMBL/GenBank/DDBJ databases">
        <title>strain FJAT-54423T represents a novel species of the genus Brevibacillus.</title>
        <authorList>
            <person name="Tang R."/>
        </authorList>
    </citation>
    <scope>NUCLEOTIDE SEQUENCE [LARGE SCALE GENOMIC DNA]</scope>
    <source>
        <strain evidence="4 6">FJAT-54423</strain>
    </source>
</reference>
<dbReference type="InterPro" id="IPR050740">
    <property type="entry name" value="Aldehyde_DH_Superfamily"/>
</dbReference>
<dbReference type="Gene3D" id="3.40.605.10">
    <property type="entry name" value="Aldehyde Dehydrogenase, Chain A, domain 1"/>
    <property type="match status" value="1"/>
</dbReference>
<dbReference type="EMBL" id="CP073708">
    <property type="protein sequence ID" value="QUO43610.1"/>
    <property type="molecule type" value="Genomic_DNA"/>
</dbReference>
<dbReference type="NCBIfam" id="TIGR01780">
    <property type="entry name" value="SSADH"/>
    <property type="match status" value="1"/>
</dbReference>
<accession>A0A7T5EPU9</accession>
<dbReference type="InterPro" id="IPR015590">
    <property type="entry name" value="Aldehyde_DH_dom"/>
</dbReference>
<evidence type="ECO:0000313" key="5">
    <source>
        <dbReference type="EMBL" id="QUO43610.1"/>
    </source>
</evidence>
<dbReference type="FunFam" id="3.40.605.10:FF:000026">
    <property type="entry name" value="Aldehyde dehydrogenase, putative"/>
    <property type="match status" value="1"/>
</dbReference>
<dbReference type="FunFam" id="3.40.309.10:FF:000004">
    <property type="entry name" value="Succinate-semialdehyde dehydrogenase I"/>
    <property type="match status" value="1"/>
</dbReference>
<dbReference type="AlphaFoldDB" id="A0A7T5EPU9"/>
<dbReference type="Proteomes" id="UP000677234">
    <property type="component" value="Chromosome"/>
</dbReference>
<keyword evidence="7" id="KW-1185">Reference proteome</keyword>
<dbReference type="InterPro" id="IPR016163">
    <property type="entry name" value="Ald_DH_C"/>
</dbReference>
<dbReference type="Pfam" id="PF00171">
    <property type="entry name" value="Aldedh"/>
    <property type="match status" value="1"/>
</dbReference>
<dbReference type="Gene3D" id="3.40.309.10">
    <property type="entry name" value="Aldehyde Dehydrogenase, Chain A, domain 2"/>
    <property type="match status" value="1"/>
</dbReference>
<evidence type="ECO:0000259" key="3">
    <source>
        <dbReference type="Pfam" id="PF00171"/>
    </source>
</evidence>
<dbReference type="PANTHER" id="PTHR43353:SF5">
    <property type="entry name" value="SUCCINATE-SEMIALDEHYDE DEHYDROGENASE, MITOCHONDRIAL"/>
    <property type="match status" value="1"/>
</dbReference>
<sequence>MPHKLNYINGQWTGSELAYMEVVNPFNGETIATVPKAGRREAEMAIDAAHQAFSSWSRLSAQERAGYLQRVANIMLENKEELARIMTLEMGKPLRESRGEVQYAASFLEWYAEEAKRIYGRTVPGRDASQRILVLKQPVGVVAAITPWNFPAAMVTRKLGPALAAGCTIIVKPAEQTPLTAIRLMEYCEQAGIPHGVVNLVTGDPAEIGDAFMSNPLVRKITFTGSTAVGKHLIRKSADQVKKVSMELGGHAPMIVFEDADVEKAVQGAISSKFRNAGQTCICMNRIYVHEKVYDRFVQAFAEAVSQLKVGDGLDEHTHVGPIIDRDGYEKIDRHVQDALEKGAKAVIGGRGHIVNERACFYQPTVLTNVNSDMLIMYEETFGPVAPIQTFQRDEEAIALANASPYGLAAYFYTESMKRGTKVMEALEYGIIGWNDALPSTAQAPFGGMKESGIGREGGSEGIEPYLETKYVSVGI</sequence>
<dbReference type="SUPFAM" id="SSF53720">
    <property type="entry name" value="ALDH-like"/>
    <property type="match status" value="1"/>
</dbReference>
<feature type="domain" description="Aldehyde dehydrogenase" evidence="3">
    <location>
        <begin position="12"/>
        <end position="472"/>
    </location>
</feature>
<dbReference type="PROSITE" id="PS00070">
    <property type="entry name" value="ALDEHYDE_DEHYDR_CYS"/>
    <property type="match status" value="1"/>
</dbReference>
<evidence type="ECO:0000313" key="4">
    <source>
        <dbReference type="EMBL" id="QQE76537.1"/>
    </source>
</evidence>
<organism evidence="4 6">
    <name type="scientific">Brevibacillus composti</name>
    <dbReference type="NCBI Taxonomy" id="2796470"/>
    <lineage>
        <taxon>Bacteria</taxon>
        <taxon>Bacillati</taxon>
        <taxon>Bacillota</taxon>
        <taxon>Bacilli</taxon>
        <taxon>Bacillales</taxon>
        <taxon>Paenibacillaceae</taxon>
        <taxon>Brevibacillus</taxon>
    </lineage>
</organism>
<dbReference type="InterPro" id="IPR016162">
    <property type="entry name" value="Ald_DH_N"/>
</dbReference>
<dbReference type="GO" id="GO:0009450">
    <property type="term" value="P:gamma-aminobutyric acid catabolic process"/>
    <property type="evidence" value="ECO:0007669"/>
    <property type="project" value="InterPro"/>
</dbReference>
<keyword evidence="2" id="KW-0560">Oxidoreductase</keyword>
<dbReference type="KEGG" id="bcop:JD108_07950"/>
<dbReference type="FunFam" id="3.40.605.10:FF:000005">
    <property type="entry name" value="Succinate-semialdehyde dehydrogenase I"/>
    <property type="match status" value="1"/>
</dbReference>
<dbReference type="EMBL" id="CP066308">
    <property type="protein sequence ID" value="QQE76537.1"/>
    <property type="molecule type" value="Genomic_DNA"/>
</dbReference>
<dbReference type="Proteomes" id="UP000595847">
    <property type="component" value="Chromosome"/>
</dbReference>
<evidence type="ECO:0000256" key="2">
    <source>
        <dbReference type="ARBA" id="ARBA00023002"/>
    </source>
</evidence>
<evidence type="ECO:0000313" key="7">
    <source>
        <dbReference type="Proteomes" id="UP000677234"/>
    </source>
</evidence>
<dbReference type="InterPro" id="IPR016161">
    <property type="entry name" value="Ald_DH/histidinol_DH"/>
</dbReference>
<protein>
    <submittedName>
        <fullName evidence="4">NAD-dependent succinate-semialdehyde dehydrogenase</fullName>
    </submittedName>
</protein>
<comment type="similarity">
    <text evidence="1">Belongs to the aldehyde dehydrogenase family.</text>
</comment>
<evidence type="ECO:0000313" key="6">
    <source>
        <dbReference type="Proteomes" id="UP000595847"/>
    </source>
</evidence>
<dbReference type="GO" id="GO:0004777">
    <property type="term" value="F:succinate-semialdehyde dehydrogenase (NAD+) activity"/>
    <property type="evidence" value="ECO:0007669"/>
    <property type="project" value="TreeGrafter"/>
</dbReference>
<evidence type="ECO:0000256" key="1">
    <source>
        <dbReference type="ARBA" id="ARBA00009986"/>
    </source>
</evidence>
<gene>
    <name evidence="4" type="ORF">JD108_07950</name>
    <name evidence="5" type="ORF">KDJ56_07630</name>
</gene>
<dbReference type="InterPro" id="IPR010102">
    <property type="entry name" value="Succ_semiAld_DH"/>
</dbReference>
<dbReference type="InterPro" id="IPR016160">
    <property type="entry name" value="Ald_DH_CS_CYS"/>
</dbReference>
<reference evidence="5" key="2">
    <citation type="submission" date="2021-04" db="EMBL/GenBank/DDBJ databases">
        <title>Brevibacillus composti FJAT-54423, complete genome.</title>
        <authorList>
            <person name="Tang R."/>
        </authorList>
    </citation>
    <scope>NUCLEOTIDE SEQUENCE</scope>
    <source>
        <strain evidence="5">FJAT-54424</strain>
    </source>
</reference>
<proteinExistence type="inferred from homology"/>
<dbReference type="CDD" id="cd07103">
    <property type="entry name" value="ALDH_F5_SSADH_GabD"/>
    <property type="match status" value="1"/>
</dbReference>
<name>A0A7T5EPU9_9BACL</name>
<dbReference type="PANTHER" id="PTHR43353">
    <property type="entry name" value="SUCCINATE-SEMIALDEHYDE DEHYDROGENASE, MITOCHONDRIAL"/>
    <property type="match status" value="1"/>
</dbReference>